<evidence type="ECO:0000259" key="3">
    <source>
        <dbReference type="Pfam" id="PF00326"/>
    </source>
</evidence>
<dbReference type="RefSeq" id="WP_012517084.1">
    <property type="nucleotide sequence ID" value="NZ_CAKMLI010000045.1"/>
</dbReference>
<evidence type="ECO:0000256" key="2">
    <source>
        <dbReference type="SAM" id="SignalP"/>
    </source>
</evidence>
<dbReference type="GO" id="GO:0006508">
    <property type="term" value="P:proteolysis"/>
    <property type="evidence" value="ECO:0007669"/>
    <property type="project" value="InterPro"/>
</dbReference>
<dbReference type="GO" id="GO:0004252">
    <property type="term" value="F:serine-type endopeptidase activity"/>
    <property type="evidence" value="ECO:0007669"/>
    <property type="project" value="TreeGrafter"/>
</dbReference>
<dbReference type="Proteomes" id="UP000061468">
    <property type="component" value="Chromosome"/>
</dbReference>
<dbReference type="PANTHER" id="PTHR42776">
    <property type="entry name" value="SERINE PEPTIDASE S9 FAMILY MEMBER"/>
    <property type="match status" value="1"/>
</dbReference>
<dbReference type="Pfam" id="PF00930">
    <property type="entry name" value="DPPIV_N"/>
    <property type="match status" value="1"/>
</dbReference>
<dbReference type="EMBL" id="CP013928">
    <property type="protein sequence ID" value="AMJ77273.1"/>
    <property type="molecule type" value="Genomic_DNA"/>
</dbReference>
<proteinExistence type="predicted"/>
<dbReference type="InterPro" id="IPR029058">
    <property type="entry name" value="AB_hydrolase_fold"/>
</dbReference>
<reference evidence="5 6" key="1">
    <citation type="submission" date="2015-12" db="EMBL/GenBank/DDBJ databases">
        <title>Intraspecies pangenome expansion in the marine bacterium Alteromonas.</title>
        <authorList>
            <person name="Lopez-Perez M."/>
            <person name="Rodriguez-Valera F."/>
        </authorList>
    </citation>
    <scope>NUCLEOTIDE SEQUENCE [LARGE SCALE GENOMIC DNA]</scope>
    <source>
        <strain evidence="5 6">UM8</strain>
    </source>
</reference>
<dbReference type="InterPro" id="IPR011042">
    <property type="entry name" value="6-blade_b-propeller_TolB-like"/>
</dbReference>
<dbReference type="AlphaFoldDB" id="A0AAC9F6P6"/>
<feature type="chain" id="PRO_5041954037" evidence="2">
    <location>
        <begin position="35"/>
        <end position="704"/>
    </location>
</feature>
<evidence type="ECO:0000256" key="1">
    <source>
        <dbReference type="ARBA" id="ARBA00022801"/>
    </source>
</evidence>
<dbReference type="PANTHER" id="PTHR42776:SF27">
    <property type="entry name" value="DIPEPTIDYL PEPTIDASE FAMILY MEMBER 6"/>
    <property type="match status" value="1"/>
</dbReference>
<dbReference type="OMA" id="FPGENHD"/>
<evidence type="ECO:0000259" key="4">
    <source>
        <dbReference type="Pfam" id="PF00930"/>
    </source>
</evidence>
<dbReference type="SUPFAM" id="SSF82171">
    <property type="entry name" value="DPP6 N-terminal domain-like"/>
    <property type="match status" value="1"/>
</dbReference>
<dbReference type="InterPro" id="IPR002469">
    <property type="entry name" value="Peptidase_S9B_N"/>
</dbReference>
<dbReference type="SUPFAM" id="SSF53474">
    <property type="entry name" value="alpha/beta-Hydrolases"/>
    <property type="match status" value="1"/>
</dbReference>
<keyword evidence="2" id="KW-0732">Signal</keyword>
<gene>
    <name evidence="5" type="ORF">AV942_02580</name>
</gene>
<organism evidence="5 6">
    <name type="scientific">Alteromonas mediterranea</name>
    <dbReference type="NCBI Taxonomy" id="314275"/>
    <lineage>
        <taxon>Bacteria</taxon>
        <taxon>Pseudomonadati</taxon>
        <taxon>Pseudomonadota</taxon>
        <taxon>Gammaproteobacteria</taxon>
        <taxon>Alteromonadales</taxon>
        <taxon>Alteromonadaceae</taxon>
        <taxon>Alteromonas/Salinimonas group</taxon>
        <taxon>Alteromonas</taxon>
    </lineage>
</organism>
<evidence type="ECO:0000313" key="5">
    <source>
        <dbReference type="EMBL" id="AMJ77273.1"/>
    </source>
</evidence>
<dbReference type="Gene3D" id="2.120.10.30">
    <property type="entry name" value="TolB, C-terminal domain"/>
    <property type="match status" value="2"/>
</dbReference>
<accession>A0AAC9F6P6</accession>
<feature type="signal peptide" evidence="2">
    <location>
        <begin position="1"/>
        <end position="34"/>
    </location>
</feature>
<dbReference type="InterPro" id="IPR001375">
    <property type="entry name" value="Peptidase_S9_cat"/>
</dbReference>
<keyword evidence="1 5" id="KW-0378">Hydrolase</keyword>
<evidence type="ECO:0000313" key="6">
    <source>
        <dbReference type="Proteomes" id="UP000061468"/>
    </source>
</evidence>
<dbReference type="Pfam" id="PF00326">
    <property type="entry name" value="Peptidase_S9"/>
    <property type="match status" value="1"/>
</dbReference>
<feature type="domain" description="Peptidase S9 prolyl oligopeptidase catalytic" evidence="3">
    <location>
        <begin position="490"/>
        <end position="698"/>
    </location>
</feature>
<name>A0AAC9F6P6_9ALTE</name>
<dbReference type="Gene3D" id="3.40.50.1820">
    <property type="entry name" value="alpha/beta hydrolase"/>
    <property type="match status" value="1"/>
</dbReference>
<sequence length="704" mass="77851">MFASRFSTRPFRKGLVVTSTALSFLFLGVSQANALQGSQPDTHTSPANALTYDDTFNLEFVASPQFIDKETVVYSRQSMDIMTDSRQSRLWQVNIKTGEHRPFIALDENLSQATLSPNGKMVAYTKSVNGRAQLHLYYLDTMQSVRLTNTSETPRQLTWSHDSEALAFTLFTEEKQKPLFSAMPSKPKGAKWADNAKYIDSVQYRGDGRGYLREGFDQIYVLPVDGGTPRQLTKGHFPSGGTLSFSKDNDWIYFASPQREDYALNPLFSDIYKVNVSSGVVEQVTDIAGPESRPTLSPNGKYLAFTQLNDRKLSYQNGDLLVLELESGEITRLTSSLDRSLGKFVWRKDSRGLMFSYLDHGETKLATVNLTGKVKKLEVTLGGQAFGRPYTSGDFALSEKGDIVFTTAARTMPGDLALYRKGKSASKLTDLNSDALGHKALAQVQDLTVASSVDERPIDAWMALPPGFDSSKKYPLILEIHGGPHAAYGPHFAMEIQLMAAQGYVVVWSNPRGSSSYGEDFGNLIHHNYPSEDFNDLMDVVDAVVDKGFVDANNLFITGGSGGGVLTAWSIGKTDRFSAAVVAKPVINWVSFALTADAYPFFSQYWMADMPWNIADKLWKRSPLSLVGNVTTPTMLLTGEADYRTPISESEQYYQALKLQGIDAAMVRIPGASHGIASRPSRLIQKVGNIMAWFERYKKDEGGK</sequence>
<feature type="domain" description="Dipeptidylpeptidase IV N-terminal" evidence="4">
    <location>
        <begin position="213"/>
        <end position="304"/>
    </location>
</feature>
<protein>
    <submittedName>
        <fullName evidence="5">Acyl-peptide hydrolase</fullName>
    </submittedName>
</protein>